<keyword evidence="2" id="KW-1133">Transmembrane helix</keyword>
<gene>
    <name evidence="6" type="primary">LOC106156135</name>
</gene>
<evidence type="ECO:0000259" key="4">
    <source>
        <dbReference type="Pfam" id="PF17517"/>
    </source>
</evidence>
<sequence>MTRTLEMKVLYFLLCMLFLCFLGGDTDVPDNSGKEFIIGFMDNIVIQSLNVFLTTNNPATVQVRISAHPNLLNLLPLQSRTANVSRGSVTKVDIPISFAMKTTYKQFNGLFLSSDDEFILYGSNAMSLSLDAFLALPVESLGQEYITGSYKACLSSHPAFVGLIGIQNSTHVEITPPPDKSIIVMGVTVSSKTHIVLDRLETIQIQSSSDITGARINSTKPLSVMSGNMCSNIPCGVRACDHLVEQMYPVDRWGYTYIVVPSAYRQSGDIVRIVGSTDDTLVGITGISRLTLNRSEFFEFKVLKNAPVFLNASKPIMVLQFTQSHGTDNLDSDPYMMVVPAIEQFTSSYTIATANLPDKVYKNFVNVVIKNSSKEGLRVDGAAVNGVTWLAIPGTDFIAAQLSVTAGTHRIEHISPIQTFSVFSYGFAESVSYGYPGGLRLANLDVTKCLPNTGQPADGVDNDCDMKIDEELLNGIDDDDDGVIDEDLSSLPPDVDFPKDTVIVSGDASVTHTITIEAGTPNATGSERCVAYRDITINYTDSTNDNGCGVDIKRTWLVQDGCGNIVWSVQTIFVYNSWQALRAHPGQNCTGMVEVVGCNDTADVVGQCTTTPCPGNESHIVHAGDFACACDPFLDTVRCVQGENLTTTELPERVRPSTEYLAVETTPESPVLTWSTGKTRQHTGNPTIETTTTSQRLWTSEEIKRSEPSTTQTTPKMTGVAWSSDNMNHRTEQLTSDTTAKVPWIFSSTEKVALSTKRPYAETVSETLQRIFTSEKTKLSTEKPSTEIMSKFSRFVWSTDEAVQRTTHSHLETTAVSAPGIWSTEANINEGAALRARKMDPKASEQRLTEILPPVAGVILLCGAVVATSWWLQKRMKRKIRTSPAGDAKGGPSSTQKDKNDSREDPQEDGSSEIPYVPPATGAIPNPPTTTQFPEAPSRLGSDGLLSKDTDSTRVDEFRKTVQPPDSVTWLHVMDIGGTVSHDLPPVSAPFNQYQPQRLPPPRLPPLRME</sequence>
<evidence type="ECO:0000256" key="3">
    <source>
        <dbReference type="SAM" id="SignalP"/>
    </source>
</evidence>
<dbReference type="OrthoDB" id="10005154at2759"/>
<feature type="signal peptide" evidence="3">
    <location>
        <begin position="1"/>
        <end position="26"/>
    </location>
</feature>
<feature type="compositionally biased region" description="Pro residues" evidence="1">
    <location>
        <begin position="998"/>
        <end position="1010"/>
    </location>
</feature>
<dbReference type="RefSeq" id="XP_013386697.1">
    <property type="nucleotide sequence ID" value="XM_013531243.2"/>
</dbReference>
<feature type="transmembrane region" description="Helical" evidence="2">
    <location>
        <begin position="851"/>
        <end position="872"/>
    </location>
</feature>
<dbReference type="PANTHER" id="PTHR46534">
    <property type="entry name" value="IGGFC_BINDING DOMAIN-CONTAINING PROTEIN"/>
    <property type="match status" value="1"/>
</dbReference>
<feature type="compositionally biased region" description="Polar residues" evidence="1">
    <location>
        <begin position="666"/>
        <end position="698"/>
    </location>
</feature>
<feature type="region of interest" description="Disordered" evidence="1">
    <location>
        <begin position="987"/>
        <end position="1010"/>
    </location>
</feature>
<accession>A0A1S3HKZ8</accession>
<dbReference type="PANTHER" id="PTHR46534:SF1">
    <property type="entry name" value="IGGFC-BINDING PROTEIN N-TERMINAL DOMAIN-CONTAINING PROTEIN"/>
    <property type="match status" value="1"/>
</dbReference>
<feature type="compositionally biased region" description="Basic and acidic residues" evidence="1">
    <location>
        <begin position="896"/>
        <end position="905"/>
    </location>
</feature>
<dbReference type="KEGG" id="lak:106156135"/>
<proteinExistence type="predicted"/>
<keyword evidence="2" id="KW-0812">Transmembrane</keyword>
<feature type="domain" description="IgGFc-binding protein N-terminal" evidence="4">
    <location>
        <begin position="131"/>
        <end position="426"/>
    </location>
</feature>
<evidence type="ECO:0000313" key="5">
    <source>
        <dbReference type="Proteomes" id="UP000085678"/>
    </source>
</evidence>
<dbReference type="Proteomes" id="UP000085678">
    <property type="component" value="Unplaced"/>
</dbReference>
<feature type="region of interest" description="Disordered" evidence="1">
    <location>
        <begin position="657"/>
        <end position="723"/>
    </location>
</feature>
<feature type="compositionally biased region" description="Polar residues" evidence="1">
    <location>
        <begin position="708"/>
        <end position="723"/>
    </location>
</feature>
<dbReference type="InterPro" id="IPR035234">
    <property type="entry name" value="IgGFc-bd_N"/>
</dbReference>
<evidence type="ECO:0000313" key="6">
    <source>
        <dbReference type="RefSeq" id="XP_013386697.1"/>
    </source>
</evidence>
<organism evidence="5 6">
    <name type="scientific">Lingula anatina</name>
    <name type="common">Brachiopod</name>
    <name type="synonym">Lingula unguis</name>
    <dbReference type="NCBI Taxonomy" id="7574"/>
    <lineage>
        <taxon>Eukaryota</taxon>
        <taxon>Metazoa</taxon>
        <taxon>Spiralia</taxon>
        <taxon>Lophotrochozoa</taxon>
        <taxon>Brachiopoda</taxon>
        <taxon>Linguliformea</taxon>
        <taxon>Lingulata</taxon>
        <taxon>Lingulida</taxon>
        <taxon>Linguloidea</taxon>
        <taxon>Lingulidae</taxon>
        <taxon>Lingula</taxon>
    </lineage>
</organism>
<feature type="compositionally biased region" description="Basic and acidic residues" evidence="1">
    <location>
        <begin position="946"/>
        <end position="960"/>
    </location>
</feature>
<feature type="region of interest" description="Disordered" evidence="1">
    <location>
        <begin position="880"/>
        <end position="961"/>
    </location>
</feature>
<feature type="chain" id="PRO_5010219057" evidence="3">
    <location>
        <begin position="27"/>
        <end position="1010"/>
    </location>
</feature>
<dbReference type="AlphaFoldDB" id="A0A1S3HKZ8"/>
<dbReference type="Pfam" id="PF17517">
    <property type="entry name" value="IgGFc_binding"/>
    <property type="match status" value="1"/>
</dbReference>
<evidence type="ECO:0000256" key="1">
    <source>
        <dbReference type="SAM" id="MobiDB-lite"/>
    </source>
</evidence>
<keyword evidence="2" id="KW-0472">Membrane</keyword>
<dbReference type="GeneID" id="106156135"/>
<dbReference type="STRING" id="7574.A0A1S3HKZ8"/>
<reference evidence="6" key="1">
    <citation type="submission" date="2025-08" db="UniProtKB">
        <authorList>
            <consortium name="RefSeq"/>
        </authorList>
    </citation>
    <scope>IDENTIFICATION</scope>
    <source>
        <tissue evidence="6">Gonads</tissue>
    </source>
</reference>
<keyword evidence="3" id="KW-0732">Signal</keyword>
<keyword evidence="5" id="KW-1185">Reference proteome</keyword>
<dbReference type="InParanoid" id="A0A1S3HKZ8"/>
<name>A0A1S3HKZ8_LINAN</name>
<protein>
    <submittedName>
        <fullName evidence="6">Uncharacterized protein LOC106156135</fullName>
    </submittedName>
</protein>
<evidence type="ECO:0000256" key="2">
    <source>
        <dbReference type="SAM" id="Phobius"/>
    </source>
</evidence>